<dbReference type="InterPro" id="IPR001563">
    <property type="entry name" value="Peptidase_S10"/>
</dbReference>
<organism evidence="3">
    <name type="scientific">Vannella robusta</name>
    <dbReference type="NCBI Taxonomy" id="1487602"/>
    <lineage>
        <taxon>Eukaryota</taxon>
        <taxon>Amoebozoa</taxon>
        <taxon>Discosea</taxon>
        <taxon>Flabellinia</taxon>
        <taxon>Vannellidae</taxon>
        <taxon>Vannella</taxon>
    </lineage>
</organism>
<dbReference type="AlphaFoldDB" id="A0A7S4M4V7"/>
<dbReference type="GO" id="GO:0006508">
    <property type="term" value="P:proteolysis"/>
    <property type="evidence" value="ECO:0007669"/>
    <property type="project" value="UniProtKB-KW"/>
</dbReference>
<accession>A0A7S4M4V7</accession>
<dbReference type="PANTHER" id="PTHR11802:SF201">
    <property type="entry name" value="CARBOXYPEPTIDASE"/>
    <property type="match status" value="1"/>
</dbReference>
<reference evidence="3" key="1">
    <citation type="submission" date="2021-01" db="EMBL/GenBank/DDBJ databases">
        <authorList>
            <person name="Corre E."/>
            <person name="Pelletier E."/>
            <person name="Niang G."/>
            <person name="Scheremetjew M."/>
            <person name="Finn R."/>
            <person name="Kale V."/>
            <person name="Holt S."/>
            <person name="Cochrane G."/>
            <person name="Meng A."/>
            <person name="Brown T."/>
            <person name="Cohen L."/>
        </authorList>
    </citation>
    <scope>NUCLEOTIDE SEQUENCE</scope>
    <source>
        <strain evidence="3">DIVA3 518/3/11/1/6</strain>
    </source>
</reference>
<protein>
    <recommendedName>
        <fullName evidence="2">Carboxypeptidase</fullName>
        <ecNumber evidence="2">3.4.16.-</ecNumber>
    </recommendedName>
</protein>
<dbReference type="InterPro" id="IPR029058">
    <property type="entry name" value="AB_hydrolase_fold"/>
</dbReference>
<dbReference type="GO" id="GO:0004185">
    <property type="term" value="F:serine-type carboxypeptidase activity"/>
    <property type="evidence" value="ECO:0007669"/>
    <property type="project" value="UniProtKB-UniRule"/>
</dbReference>
<dbReference type="Pfam" id="PF00450">
    <property type="entry name" value="Peptidase_S10"/>
    <property type="match status" value="1"/>
</dbReference>
<sequence>MVRVVLFCVFFFCVSATTSRDDAKITSLPGLTFQPNFEQYAGYITLEGTTKNLFYWFFTSQDNPSEDPVILWLQGGPGCSSLGDGLFLEHGPYYPDPNFTTKTVNLTRNVNSWNQHANVIYVESPCGVGFSYGTNLPSDYETNDNITAVDNYMFLQGFFDIYSDFSSNEFWVTGESYAGVYIPTLAYQILTNGSDSQLADNLKKGGLMLGNPVTNCA</sequence>
<keyword evidence="2" id="KW-0121">Carboxypeptidase</keyword>
<feature type="signal peptide" evidence="2">
    <location>
        <begin position="1"/>
        <end position="16"/>
    </location>
</feature>
<feature type="chain" id="PRO_5031591401" description="Carboxypeptidase" evidence="2">
    <location>
        <begin position="17"/>
        <end position="217"/>
    </location>
</feature>
<dbReference type="PRINTS" id="PR00724">
    <property type="entry name" value="CRBOXYPTASEC"/>
</dbReference>
<evidence type="ECO:0000256" key="2">
    <source>
        <dbReference type="RuleBase" id="RU361156"/>
    </source>
</evidence>
<evidence type="ECO:0000256" key="1">
    <source>
        <dbReference type="ARBA" id="ARBA00009431"/>
    </source>
</evidence>
<proteinExistence type="inferred from homology"/>
<dbReference type="InterPro" id="IPR018202">
    <property type="entry name" value="Ser_caboxypep_ser_AS"/>
</dbReference>
<evidence type="ECO:0000313" key="3">
    <source>
        <dbReference type="EMBL" id="CAE2200413.1"/>
    </source>
</evidence>
<keyword evidence="2" id="KW-0732">Signal</keyword>
<keyword evidence="2" id="KW-0645">Protease</keyword>
<dbReference type="Gene3D" id="3.40.50.1820">
    <property type="entry name" value="alpha/beta hydrolase"/>
    <property type="match status" value="1"/>
</dbReference>
<dbReference type="PANTHER" id="PTHR11802">
    <property type="entry name" value="SERINE PROTEASE FAMILY S10 SERINE CARBOXYPEPTIDASE"/>
    <property type="match status" value="1"/>
</dbReference>
<name>A0A7S4M4V7_9EUKA</name>
<keyword evidence="2" id="KW-0378">Hydrolase</keyword>
<dbReference type="PROSITE" id="PS00131">
    <property type="entry name" value="CARBOXYPEPT_SER_SER"/>
    <property type="match status" value="1"/>
</dbReference>
<dbReference type="EC" id="3.4.16.-" evidence="2"/>
<gene>
    <name evidence="3" type="ORF">VSP0166_LOCUS941</name>
</gene>
<dbReference type="SUPFAM" id="SSF53474">
    <property type="entry name" value="alpha/beta-Hydrolases"/>
    <property type="match status" value="1"/>
</dbReference>
<comment type="similarity">
    <text evidence="1 2">Belongs to the peptidase S10 family.</text>
</comment>
<dbReference type="EMBL" id="HBKP01001322">
    <property type="protein sequence ID" value="CAE2200413.1"/>
    <property type="molecule type" value="Transcribed_RNA"/>
</dbReference>